<accession>A0AAV5RG80</accession>
<evidence type="ECO:0000313" key="4">
    <source>
        <dbReference type="EMBL" id="GMM49987.1"/>
    </source>
</evidence>
<dbReference type="SUPFAM" id="SSF51735">
    <property type="entry name" value="NAD(P)-binding Rossmann-fold domains"/>
    <property type="match status" value="1"/>
</dbReference>
<keyword evidence="3" id="KW-0560">Oxidoreductase</keyword>
<dbReference type="FunFam" id="3.40.50.720:FF:000090">
    <property type="entry name" value="NADP-dependent mannitol dehydrogenase"/>
    <property type="match status" value="1"/>
</dbReference>
<dbReference type="PANTHER" id="PTHR42760">
    <property type="entry name" value="SHORT-CHAIN DEHYDROGENASES/REDUCTASES FAMILY MEMBER"/>
    <property type="match status" value="1"/>
</dbReference>
<organism evidence="4 5">
    <name type="scientific">Starmerella bacillaris</name>
    <name type="common">Yeast</name>
    <name type="synonym">Candida zemplinina</name>
    <dbReference type="NCBI Taxonomy" id="1247836"/>
    <lineage>
        <taxon>Eukaryota</taxon>
        <taxon>Fungi</taxon>
        <taxon>Dikarya</taxon>
        <taxon>Ascomycota</taxon>
        <taxon>Saccharomycotina</taxon>
        <taxon>Dipodascomycetes</taxon>
        <taxon>Dipodascales</taxon>
        <taxon>Trichomonascaceae</taxon>
        <taxon>Starmerella</taxon>
    </lineage>
</organism>
<dbReference type="GO" id="GO:0044281">
    <property type="term" value="P:small molecule metabolic process"/>
    <property type="evidence" value="ECO:0007669"/>
    <property type="project" value="UniProtKB-ARBA"/>
</dbReference>
<reference evidence="4 5" key="1">
    <citation type="journal article" date="2023" name="Elife">
        <title>Identification of key yeast species and microbe-microbe interactions impacting larval growth of Drosophila in the wild.</title>
        <authorList>
            <person name="Mure A."/>
            <person name="Sugiura Y."/>
            <person name="Maeda R."/>
            <person name="Honda K."/>
            <person name="Sakurai N."/>
            <person name="Takahashi Y."/>
            <person name="Watada M."/>
            <person name="Katoh T."/>
            <person name="Gotoh A."/>
            <person name="Gotoh Y."/>
            <person name="Taniguchi I."/>
            <person name="Nakamura K."/>
            <person name="Hayashi T."/>
            <person name="Katayama T."/>
            <person name="Uemura T."/>
            <person name="Hattori Y."/>
        </authorList>
    </citation>
    <scope>NUCLEOTIDE SEQUENCE [LARGE SCALE GENOMIC DNA]</scope>
    <source>
        <strain evidence="4 5">SB-73</strain>
    </source>
</reference>
<evidence type="ECO:0000256" key="2">
    <source>
        <dbReference type="ARBA" id="ARBA00022857"/>
    </source>
</evidence>
<keyword evidence="5" id="KW-1185">Reference proteome</keyword>
<comment type="similarity">
    <text evidence="1">Belongs to the short-chain dehydrogenases/reductases (SDR) family.</text>
</comment>
<proteinExistence type="inferred from homology"/>
<dbReference type="PRINTS" id="PR00081">
    <property type="entry name" value="GDHRDH"/>
</dbReference>
<evidence type="ECO:0000313" key="5">
    <source>
        <dbReference type="Proteomes" id="UP001362899"/>
    </source>
</evidence>
<dbReference type="PROSITE" id="PS00061">
    <property type="entry name" value="ADH_SHORT"/>
    <property type="match status" value="1"/>
</dbReference>
<evidence type="ECO:0000256" key="3">
    <source>
        <dbReference type="ARBA" id="ARBA00023002"/>
    </source>
</evidence>
<dbReference type="Pfam" id="PF13561">
    <property type="entry name" value="adh_short_C2"/>
    <property type="match status" value="1"/>
</dbReference>
<dbReference type="InterPro" id="IPR002347">
    <property type="entry name" value="SDR_fam"/>
</dbReference>
<dbReference type="GO" id="GO:0005975">
    <property type="term" value="P:carbohydrate metabolic process"/>
    <property type="evidence" value="ECO:0007669"/>
    <property type="project" value="UniProtKB-ARBA"/>
</dbReference>
<dbReference type="PRINTS" id="PR00080">
    <property type="entry name" value="SDRFAMILY"/>
</dbReference>
<dbReference type="AlphaFoldDB" id="A0AAV5RG80"/>
<keyword evidence="2" id="KW-0521">NADP</keyword>
<sequence>MTYDKTYKNLVNKNAHISWVPAPPSAEQVAKAKASVKPPSTTPVDFLGRFRLDGKVAVVTGAGRGLGYSMAEGLCSVGLKALAIIDFAPDIGQESADRLGKVYGCQTKFYEGDVRDEKAVTAIFDDVVKQFGHVDVVINSAGVADLYHAEDYPIDKFERVLDINVKGTFIVCQQAGKHMIERGAGGAIVNIASMSGHIVNFPQPQCAYNASKAAVYQLTRSLAVEWAPLGIRVNSISPGYMDTALNRAFENMFDEWNQRTPVGRLGNVDELTNAAIYLASPAASYTTGTDIIIDGAYTCV</sequence>
<name>A0AAV5RG80_STABA</name>
<evidence type="ECO:0000256" key="1">
    <source>
        <dbReference type="ARBA" id="ARBA00006484"/>
    </source>
</evidence>
<comment type="caution">
    <text evidence="4">The sequence shown here is derived from an EMBL/GenBank/DDBJ whole genome shotgun (WGS) entry which is preliminary data.</text>
</comment>
<dbReference type="EMBL" id="BTGC01000003">
    <property type="protein sequence ID" value="GMM49987.1"/>
    <property type="molecule type" value="Genomic_DNA"/>
</dbReference>
<gene>
    <name evidence="4" type="ORF">DASB73_009450</name>
</gene>
<dbReference type="GO" id="GO:0050085">
    <property type="term" value="F:mannitol 2-dehydrogenase (NADP+) activity"/>
    <property type="evidence" value="ECO:0007669"/>
    <property type="project" value="UniProtKB-ARBA"/>
</dbReference>
<protein>
    <submittedName>
        <fullName evidence="4">Bifunctional hydroxyacyl-CoA dehydrogenase/enoyl-CoA hydratase</fullName>
    </submittedName>
</protein>
<dbReference type="PANTHER" id="PTHR42760:SF115">
    <property type="entry name" value="3-OXOACYL-[ACYL-CARRIER-PROTEIN] REDUCTASE FABG"/>
    <property type="match status" value="1"/>
</dbReference>
<dbReference type="Gene3D" id="3.40.50.720">
    <property type="entry name" value="NAD(P)-binding Rossmann-like Domain"/>
    <property type="match status" value="1"/>
</dbReference>
<dbReference type="Proteomes" id="UP001362899">
    <property type="component" value="Unassembled WGS sequence"/>
</dbReference>
<dbReference type="InterPro" id="IPR020904">
    <property type="entry name" value="Sc_DH/Rdtase_CS"/>
</dbReference>
<dbReference type="InterPro" id="IPR036291">
    <property type="entry name" value="NAD(P)-bd_dom_sf"/>
</dbReference>